<dbReference type="EMBL" id="BAAAPY010000004">
    <property type="protein sequence ID" value="GAA2076085.1"/>
    <property type="molecule type" value="Genomic_DNA"/>
</dbReference>
<dbReference type="PROSITE" id="PS01031">
    <property type="entry name" value="SHSP"/>
    <property type="match status" value="1"/>
</dbReference>
<dbReference type="Gene3D" id="2.60.40.790">
    <property type="match status" value="1"/>
</dbReference>
<dbReference type="Pfam" id="PF00011">
    <property type="entry name" value="HSP20"/>
    <property type="match status" value="1"/>
</dbReference>
<evidence type="ECO:0000313" key="4">
    <source>
        <dbReference type="EMBL" id="GAA2076085.1"/>
    </source>
</evidence>
<sequence length="195" mass="21230">MSAWDVRTGTAMRSPVANIERHPELSRVDSCSMRRSRSCRPPVTDPHLEEVLMSTLSLRTRRDPFFADFDALVRSTLGAGGDGNLAFTPAVETIRDGDDVIVRLELPGIDVSSDVAVEVVSGRLVVKGERRDERSEDAEQRRISEIRYGSFERSFALPSGIGADAVTASYDAGILSVRVAGVHAGTEPTRITIES</sequence>
<name>A0ABN2W156_9ACTN</name>
<evidence type="ECO:0000259" key="3">
    <source>
        <dbReference type="PROSITE" id="PS01031"/>
    </source>
</evidence>
<dbReference type="InterPro" id="IPR002068">
    <property type="entry name" value="A-crystallin/Hsp20_dom"/>
</dbReference>
<dbReference type="PANTHER" id="PTHR11527">
    <property type="entry name" value="HEAT-SHOCK PROTEIN 20 FAMILY MEMBER"/>
    <property type="match status" value="1"/>
</dbReference>
<dbReference type="InterPro" id="IPR031107">
    <property type="entry name" value="Small_HSP"/>
</dbReference>
<dbReference type="Proteomes" id="UP001501480">
    <property type="component" value="Unassembled WGS sequence"/>
</dbReference>
<evidence type="ECO:0000313" key="5">
    <source>
        <dbReference type="Proteomes" id="UP001501480"/>
    </source>
</evidence>
<gene>
    <name evidence="4" type="ORF">GCM10009821_14080</name>
</gene>
<dbReference type="CDD" id="cd06464">
    <property type="entry name" value="ACD_sHsps-like"/>
    <property type="match status" value="1"/>
</dbReference>
<comment type="caution">
    <text evidence="4">The sequence shown here is derived from an EMBL/GenBank/DDBJ whole genome shotgun (WGS) entry which is preliminary data.</text>
</comment>
<proteinExistence type="inferred from homology"/>
<dbReference type="InterPro" id="IPR008978">
    <property type="entry name" value="HSP20-like_chaperone"/>
</dbReference>
<evidence type="ECO:0000256" key="2">
    <source>
        <dbReference type="RuleBase" id="RU003616"/>
    </source>
</evidence>
<keyword evidence="5" id="KW-1185">Reference proteome</keyword>
<evidence type="ECO:0000256" key="1">
    <source>
        <dbReference type="PROSITE-ProRule" id="PRU00285"/>
    </source>
</evidence>
<accession>A0ABN2W156</accession>
<protein>
    <recommendedName>
        <fullName evidence="3">SHSP domain-containing protein</fullName>
    </recommendedName>
</protein>
<feature type="domain" description="SHSP" evidence="3">
    <location>
        <begin position="82"/>
        <end position="195"/>
    </location>
</feature>
<dbReference type="SUPFAM" id="SSF49764">
    <property type="entry name" value="HSP20-like chaperones"/>
    <property type="match status" value="1"/>
</dbReference>
<comment type="similarity">
    <text evidence="1 2">Belongs to the small heat shock protein (HSP20) family.</text>
</comment>
<organism evidence="4 5">
    <name type="scientific">Aeromicrobium halocynthiae</name>
    <dbReference type="NCBI Taxonomy" id="560557"/>
    <lineage>
        <taxon>Bacteria</taxon>
        <taxon>Bacillati</taxon>
        <taxon>Actinomycetota</taxon>
        <taxon>Actinomycetes</taxon>
        <taxon>Propionibacteriales</taxon>
        <taxon>Nocardioidaceae</taxon>
        <taxon>Aeromicrobium</taxon>
    </lineage>
</organism>
<reference evidence="4 5" key="1">
    <citation type="journal article" date="2019" name="Int. J. Syst. Evol. Microbiol.">
        <title>The Global Catalogue of Microorganisms (GCM) 10K type strain sequencing project: providing services to taxonomists for standard genome sequencing and annotation.</title>
        <authorList>
            <consortium name="The Broad Institute Genomics Platform"/>
            <consortium name="The Broad Institute Genome Sequencing Center for Infectious Disease"/>
            <person name="Wu L."/>
            <person name="Ma J."/>
        </authorList>
    </citation>
    <scope>NUCLEOTIDE SEQUENCE [LARGE SCALE GENOMIC DNA]</scope>
    <source>
        <strain evidence="4 5">JCM 15749</strain>
    </source>
</reference>